<protein>
    <submittedName>
        <fullName evidence="1">Uncharacterized protein</fullName>
    </submittedName>
</protein>
<organism evidence="1 2">
    <name type="scientific">Dokdonia genika</name>
    <dbReference type="NCBI Taxonomy" id="308113"/>
    <lineage>
        <taxon>Bacteria</taxon>
        <taxon>Pseudomonadati</taxon>
        <taxon>Bacteroidota</taxon>
        <taxon>Flavobacteriia</taxon>
        <taxon>Flavobacteriales</taxon>
        <taxon>Flavobacteriaceae</taxon>
        <taxon>Dokdonia</taxon>
    </lineage>
</organism>
<reference evidence="2" key="1">
    <citation type="journal article" date="2019" name="Int. J. Syst. Evol. Microbiol.">
        <title>The Global Catalogue of Microorganisms (GCM) 10K type strain sequencing project: providing services to taxonomists for standard genome sequencing and annotation.</title>
        <authorList>
            <consortium name="The Broad Institute Genomics Platform"/>
            <consortium name="The Broad Institute Genome Sequencing Center for Infectious Disease"/>
            <person name="Wu L."/>
            <person name="Ma J."/>
        </authorList>
    </citation>
    <scope>NUCLEOTIDE SEQUENCE [LARGE SCALE GENOMIC DNA]</scope>
    <source>
        <strain evidence="2">CGMCC 4.7427</strain>
    </source>
</reference>
<comment type="caution">
    <text evidence="1">The sequence shown here is derived from an EMBL/GenBank/DDBJ whole genome shotgun (WGS) entry which is preliminary data.</text>
</comment>
<dbReference type="Proteomes" id="UP001595878">
    <property type="component" value="Unassembled WGS sequence"/>
</dbReference>
<evidence type="ECO:0000313" key="2">
    <source>
        <dbReference type="Proteomes" id="UP001595878"/>
    </source>
</evidence>
<evidence type="ECO:0000313" key="1">
    <source>
        <dbReference type="EMBL" id="MFC4691505.1"/>
    </source>
</evidence>
<dbReference type="RefSeq" id="WP_380035498.1">
    <property type="nucleotide sequence ID" value="NZ_JBHSHB010000024.1"/>
</dbReference>
<name>A0ABV9LD74_9FLAO</name>
<sequence>MGKFTKEEALILDKSIEQIESQILSGYEENADKDRMLYASCLNDEEKEELTKRQIKKQQKKLAKCPSNIAGYITAFINPNSYDTKDENLDQYRKRIIRNYVASTFVEVCENLLENKFNTIAEIEAEEESFWELLIDSQYYGVDDDSIRDFIKYMIVADRLKGYKSIFESIDAERALEEYNKLIEDDDNEIYKLLDNVRAKDHTGLQLFNIVKEQTNLEPASLKYFFKDVEIYLFSEKDDYESNFSPEEVDEAIQELKDKGYSEEDLLRLGYITKRKSLGILNEKEGDIITSINKERLLFPFEFYSIYEMQRIIKTELAKHEKQPTNEESNNLSNERLKVNLSVPQLALLFKMINDLKPSVLNVSTEAELLRFISANFQTKNSSVENGISENKLRILFNQPDDKAIDFWEKHLRTMLAEIKKMK</sequence>
<dbReference type="EMBL" id="JBHSHB010000024">
    <property type="protein sequence ID" value="MFC4691505.1"/>
    <property type="molecule type" value="Genomic_DNA"/>
</dbReference>
<accession>A0ABV9LD74</accession>
<gene>
    <name evidence="1" type="ORF">ACFO5T_13785</name>
</gene>
<keyword evidence="2" id="KW-1185">Reference proteome</keyword>
<proteinExistence type="predicted"/>